<dbReference type="PANTHER" id="PTHR39596:SF2">
    <property type="entry name" value="HET DOMAIN PROTEIN (AFU_ORTHOLOGUE AFUA_1G17550)-RELATED"/>
    <property type="match status" value="1"/>
</dbReference>
<comment type="caution">
    <text evidence="1">The sequence shown here is derived from an EMBL/GenBank/DDBJ whole genome shotgun (WGS) entry which is preliminary data.</text>
</comment>
<sequence length="712" mass="80329">MDSSWVEVIDLWEDSNVYLEKKRQVATESFLKSIISPGPDETRAIEEKKDKSRTCSKNSHIFGPKLDTAGALQIPVFDPDVTLFLDTNGESLESPRTCDNTHLYDFHPRDWREELRGHEYNFREEEEHKRKYQWTLGNSTFLDLVQTLCIQSRLRVCRWPRCRAQMERLQKAMPVCEKWKSFREWALTAGSCQLAAAGAGYQWLEDFSVLQIDNLVDLKKADGLPGDAVMILDVAKIAYFLLTQVQAPCSIIPNGYLRLIKSEPRSWFWYSGTTPASNVTRRPTSNGQGIKAANLSEKGQDDLLSLMELAEESSAHEQFEHVRHEACSAEFCQFDDENSARKAQLHKCANRDCRQLTFSMDQLNDAAHQGRTTAWPTRDTNSDTISLSPPPTGVMAISHVWSDGTGVGISSPGNVNSCLWSYFKTLADKLGCDGICKMQENYSSAKHTLIHDEYLLQFDWADDGSPALALVLSPWFTRGWTALELSVSKSIKVVYRDPKDHSRQFIKDLDDDILASRDFEKLGHIVASTIIRRLRNNEPSISDLLMIMRTRVTSWARDRITIASLLARVPDYDYEDSPATKTIKIMGLYLEVPLKFLLHGHETASPSGGAFSWCPSNLLDSSPATIYDLPSTITHTGVALVDRYGAAISQWQCRPVTAEDKTALKPYALHLSVEFRIRQALEEKWQHCLLIYNDSTGIDQPLSVLVATAGIC</sequence>
<dbReference type="Proteomes" id="UP001338125">
    <property type="component" value="Unassembled WGS sequence"/>
</dbReference>
<protein>
    <recommendedName>
        <fullName evidence="3">Heterokaryon incompatibility domain-containing protein</fullName>
    </recommendedName>
</protein>
<proteinExistence type="predicted"/>
<organism evidence="1 2">
    <name type="scientific">Cladobotryum mycophilum</name>
    <dbReference type="NCBI Taxonomy" id="491253"/>
    <lineage>
        <taxon>Eukaryota</taxon>
        <taxon>Fungi</taxon>
        <taxon>Dikarya</taxon>
        <taxon>Ascomycota</taxon>
        <taxon>Pezizomycotina</taxon>
        <taxon>Sordariomycetes</taxon>
        <taxon>Hypocreomycetidae</taxon>
        <taxon>Hypocreales</taxon>
        <taxon>Hypocreaceae</taxon>
        <taxon>Cladobotryum</taxon>
    </lineage>
</organism>
<accession>A0ABR0T3J4</accession>
<evidence type="ECO:0000313" key="1">
    <source>
        <dbReference type="EMBL" id="KAK5998585.1"/>
    </source>
</evidence>
<gene>
    <name evidence="1" type="ORF">PT974_00966</name>
</gene>
<evidence type="ECO:0000313" key="2">
    <source>
        <dbReference type="Proteomes" id="UP001338125"/>
    </source>
</evidence>
<name>A0ABR0T3J4_9HYPO</name>
<reference evidence="1 2" key="1">
    <citation type="submission" date="2024-01" db="EMBL/GenBank/DDBJ databases">
        <title>Complete genome of Cladobotryum mycophilum ATHUM6906.</title>
        <authorList>
            <person name="Christinaki A.C."/>
            <person name="Myridakis A.I."/>
            <person name="Kouvelis V.N."/>
        </authorList>
    </citation>
    <scope>NUCLEOTIDE SEQUENCE [LARGE SCALE GENOMIC DNA]</scope>
    <source>
        <strain evidence="1 2">ATHUM6906</strain>
    </source>
</reference>
<dbReference type="EMBL" id="JAVFKD010000001">
    <property type="protein sequence ID" value="KAK5998585.1"/>
    <property type="molecule type" value="Genomic_DNA"/>
</dbReference>
<keyword evidence="2" id="KW-1185">Reference proteome</keyword>
<evidence type="ECO:0008006" key="3">
    <source>
        <dbReference type="Google" id="ProtNLM"/>
    </source>
</evidence>
<dbReference type="PANTHER" id="PTHR39596">
    <property type="match status" value="1"/>
</dbReference>